<reference evidence="4" key="1">
    <citation type="submission" date="2023-03" db="EMBL/GenBank/DDBJ databases">
        <title>Chromosome-scale reference genome and RAD-based genetic map of yellow starthistle (Centaurea solstitialis) reveal putative structural variation and QTLs associated with invader traits.</title>
        <authorList>
            <person name="Reatini B."/>
            <person name="Cang F.A."/>
            <person name="Jiang Q."/>
            <person name="Mckibben M.T.W."/>
            <person name="Barker M.S."/>
            <person name="Rieseberg L.H."/>
            <person name="Dlugosch K.M."/>
        </authorList>
    </citation>
    <scope>NUCLEOTIDE SEQUENCE</scope>
    <source>
        <strain evidence="4">CAN-66</strain>
        <tissue evidence="4">Leaf</tissue>
    </source>
</reference>
<dbReference type="PANTHER" id="PTHR21596:SF23">
    <property type="entry name" value="FACTOR OF DNA METHYLATION 4"/>
    <property type="match status" value="1"/>
</dbReference>
<sequence length="457" mass="53435">MSGKILLTFKMSQPRGETSNSDHEFEGYKNKSYEELRDGWVNVKFSETIFRCPYCRDGRDYTYGDLLRHSSRTAISSSGLKEKATHMGLEEYLERDLHANLLSEEKGKKSEEIRSWTDSYMATVMEIRQAMIAKFNADVNMMEEKANAQLKKITVEHGLSLRLLDDRERELRHRERKWRALEAMNESVKKELDNDRILNGLFISEQRKAHERVLKLADDQEREKRKLHHRIIKLQKALADKPRLELEINQIKGAIEVREQLIDEDVDAKKKLGKLEKNLKKMEKELERMEDLNQALIVKERLTNDELQGARKELISGLIEHPRAQIGVKRMGDLDVKPFLAAAKKHASVRGAQDAFKLASTWRERLRDRNWHPFKITTVNGDSKVVLDEEDEKIAELKEMCDEGIYDAVVTALKELNEYNPNGRYPLLELWNNNEKRKASLNEGIEYILKQWRAHNR</sequence>
<name>A0AA38SU11_9ASTR</name>
<dbReference type="Proteomes" id="UP001172457">
    <property type="component" value="Chromosome 5"/>
</dbReference>
<feature type="domain" description="Factor of DNA methylation 1-5/IDN2" evidence="2">
    <location>
        <begin position="329"/>
        <end position="456"/>
    </location>
</feature>
<evidence type="ECO:0000259" key="2">
    <source>
        <dbReference type="Pfam" id="PF03469"/>
    </source>
</evidence>
<comment type="caution">
    <text evidence="4">The sequence shown here is derived from an EMBL/GenBank/DDBJ whole genome shotgun (WGS) entry which is preliminary data.</text>
</comment>
<dbReference type="InterPro" id="IPR005381">
    <property type="entry name" value="Znf-XS_domain"/>
</dbReference>
<evidence type="ECO:0008006" key="6">
    <source>
        <dbReference type="Google" id="ProtNLM"/>
    </source>
</evidence>
<evidence type="ECO:0000313" key="4">
    <source>
        <dbReference type="EMBL" id="KAJ9548804.1"/>
    </source>
</evidence>
<evidence type="ECO:0000256" key="1">
    <source>
        <dbReference type="SAM" id="Coils"/>
    </source>
</evidence>
<dbReference type="Pfam" id="PF03470">
    <property type="entry name" value="zf-XS"/>
    <property type="match status" value="1"/>
</dbReference>
<evidence type="ECO:0000259" key="3">
    <source>
        <dbReference type="Pfam" id="PF03470"/>
    </source>
</evidence>
<dbReference type="Pfam" id="PF03469">
    <property type="entry name" value="XH"/>
    <property type="match status" value="1"/>
</dbReference>
<feature type="coiled-coil region" evidence="1">
    <location>
        <begin position="217"/>
        <end position="302"/>
    </location>
</feature>
<dbReference type="PANTHER" id="PTHR21596">
    <property type="entry name" value="RIBONUCLEASE P SUBUNIT P38"/>
    <property type="match status" value="1"/>
</dbReference>
<keyword evidence="5" id="KW-1185">Reference proteome</keyword>
<keyword evidence="1" id="KW-0175">Coiled coil</keyword>
<accession>A0AA38SU11</accession>
<dbReference type="InterPro" id="IPR005379">
    <property type="entry name" value="FDM1-5/IDN2_XH"/>
</dbReference>
<dbReference type="InterPro" id="IPR045177">
    <property type="entry name" value="FDM1-5/IDN2"/>
</dbReference>
<proteinExistence type="predicted"/>
<gene>
    <name evidence="4" type="ORF">OSB04_021347</name>
</gene>
<organism evidence="4 5">
    <name type="scientific">Centaurea solstitialis</name>
    <name type="common">yellow star-thistle</name>
    <dbReference type="NCBI Taxonomy" id="347529"/>
    <lineage>
        <taxon>Eukaryota</taxon>
        <taxon>Viridiplantae</taxon>
        <taxon>Streptophyta</taxon>
        <taxon>Embryophyta</taxon>
        <taxon>Tracheophyta</taxon>
        <taxon>Spermatophyta</taxon>
        <taxon>Magnoliopsida</taxon>
        <taxon>eudicotyledons</taxon>
        <taxon>Gunneridae</taxon>
        <taxon>Pentapetalae</taxon>
        <taxon>asterids</taxon>
        <taxon>campanulids</taxon>
        <taxon>Asterales</taxon>
        <taxon>Asteraceae</taxon>
        <taxon>Carduoideae</taxon>
        <taxon>Cardueae</taxon>
        <taxon>Centaureinae</taxon>
        <taxon>Centaurea</taxon>
    </lineage>
</organism>
<dbReference type="EMBL" id="JARYMX010000005">
    <property type="protein sequence ID" value="KAJ9548804.1"/>
    <property type="molecule type" value="Genomic_DNA"/>
</dbReference>
<dbReference type="GO" id="GO:0080188">
    <property type="term" value="P:gene silencing by siRNA-directed DNA methylation"/>
    <property type="evidence" value="ECO:0007669"/>
    <property type="project" value="InterPro"/>
</dbReference>
<feature type="domain" description="Zinc finger-XS" evidence="3">
    <location>
        <begin position="52"/>
        <end position="89"/>
    </location>
</feature>
<protein>
    <recommendedName>
        <fullName evidence="6">Factor of DNA methylation 1-5/IDN2 domain-containing protein</fullName>
    </recommendedName>
</protein>
<dbReference type="AlphaFoldDB" id="A0AA38SU11"/>
<evidence type="ECO:0000313" key="5">
    <source>
        <dbReference type="Proteomes" id="UP001172457"/>
    </source>
</evidence>